<dbReference type="AlphaFoldDB" id="A0A6G1QWV6"/>
<dbReference type="Proteomes" id="UP000503349">
    <property type="component" value="Chromosome 1"/>
</dbReference>
<proteinExistence type="predicted"/>
<sequence length="79" mass="8724">MFSSVSLSEPSHCLLDFSLPISTFVNRFPHITFSFVSEEKVVGKLLSESIPGTIDHIQLFPSSVLHFLKSREEAAAPSC</sequence>
<accession>A0A6G1QWV6</accession>
<reference evidence="1 2" key="1">
    <citation type="submission" date="2019-02" db="EMBL/GenBank/DDBJ databases">
        <title>Opniocepnalus argus genome.</title>
        <authorList>
            <person name="Zhou C."/>
            <person name="Xiao S."/>
        </authorList>
    </citation>
    <scope>NUCLEOTIDE SEQUENCE [LARGE SCALE GENOMIC DNA]</scope>
    <source>
        <strain evidence="1">OARG1902GOOAL</strain>
        <tissue evidence="1">Muscle</tissue>
    </source>
</reference>
<protein>
    <submittedName>
        <fullName evidence="1">Uncharacterized protein</fullName>
    </submittedName>
</protein>
<organism evidence="1 2">
    <name type="scientific">Channa argus</name>
    <name type="common">Northern snakehead</name>
    <name type="synonym">Ophicephalus argus</name>
    <dbReference type="NCBI Taxonomy" id="215402"/>
    <lineage>
        <taxon>Eukaryota</taxon>
        <taxon>Metazoa</taxon>
        <taxon>Chordata</taxon>
        <taxon>Craniata</taxon>
        <taxon>Vertebrata</taxon>
        <taxon>Euteleostomi</taxon>
        <taxon>Actinopterygii</taxon>
        <taxon>Neopterygii</taxon>
        <taxon>Teleostei</taxon>
        <taxon>Neoteleostei</taxon>
        <taxon>Acanthomorphata</taxon>
        <taxon>Anabantaria</taxon>
        <taxon>Anabantiformes</taxon>
        <taxon>Channoidei</taxon>
        <taxon>Channidae</taxon>
        <taxon>Channa</taxon>
    </lineage>
</organism>
<dbReference type="EMBL" id="CM015712">
    <property type="protein sequence ID" value="KAF3706967.1"/>
    <property type="molecule type" value="Genomic_DNA"/>
</dbReference>
<name>A0A6G1QWV6_CHAAH</name>
<reference evidence="2" key="2">
    <citation type="submission" date="2019-02" db="EMBL/GenBank/DDBJ databases">
        <title>Opniocepnalus argus Var Kimnra genome.</title>
        <authorList>
            <person name="Zhou C."/>
            <person name="Xiao S."/>
        </authorList>
    </citation>
    <scope>NUCLEOTIDE SEQUENCE [LARGE SCALE GENOMIC DNA]</scope>
</reference>
<gene>
    <name evidence="1" type="ORF">EXN66_Car000139</name>
</gene>
<evidence type="ECO:0000313" key="2">
    <source>
        <dbReference type="Proteomes" id="UP000503349"/>
    </source>
</evidence>
<evidence type="ECO:0000313" key="1">
    <source>
        <dbReference type="EMBL" id="KAF3706967.1"/>
    </source>
</evidence>
<keyword evidence="2" id="KW-1185">Reference proteome</keyword>